<dbReference type="InterPro" id="IPR001611">
    <property type="entry name" value="Leu-rich_rpt"/>
</dbReference>
<dbReference type="PROSITE" id="PS51450">
    <property type="entry name" value="LRR"/>
    <property type="match status" value="1"/>
</dbReference>
<dbReference type="Proteomes" id="UP000792457">
    <property type="component" value="Unassembled WGS sequence"/>
</dbReference>
<dbReference type="AlphaFoldDB" id="A0A8K0K5D9"/>
<evidence type="ECO:0000256" key="1">
    <source>
        <dbReference type="SAM" id="Phobius"/>
    </source>
</evidence>
<organism evidence="2 3">
    <name type="scientific">Ladona fulva</name>
    <name type="common">Scarce chaser dragonfly</name>
    <name type="synonym">Libellula fulva</name>
    <dbReference type="NCBI Taxonomy" id="123851"/>
    <lineage>
        <taxon>Eukaryota</taxon>
        <taxon>Metazoa</taxon>
        <taxon>Ecdysozoa</taxon>
        <taxon>Arthropoda</taxon>
        <taxon>Hexapoda</taxon>
        <taxon>Insecta</taxon>
        <taxon>Pterygota</taxon>
        <taxon>Palaeoptera</taxon>
        <taxon>Odonata</taxon>
        <taxon>Epiprocta</taxon>
        <taxon>Anisoptera</taxon>
        <taxon>Libelluloidea</taxon>
        <taxon>Libellulidae</taxon>
        <taxon>Ladona</taxon>
    </lineage>
</organism>
<dbReference type="EMBL" id="KZ308356">
    <property type="protein sequence ID" value="KAG8228012.1"/>
    <property type="molecule type" value="Genomic_DNA"/>
</dbReference>
<protein>
    <submittedName>
        <fullName evidence="2">Uncharacterized protein</fullName>
    </submittedName>
</protein>
<dbReference type="OrthoDB" id="6066926at2759"/>
<keyword evidence="1" id="KW-1133">Transmembrane helix</keyword>
<gene>
    <name evidence="2" type="ORF">J437_LFUL003647</name>
</gene>
<keyword evidence="3" id="KW-1185">Reference proteome</keyword>
<dbReference type="SUPFAM" id="SSF52058">
    <property type="entry name" value="L domain-like"/>
    <property type="match status" value="1"/>
</dbReference>
<keyword evidence="1" id="KW-0812">Transmembrane</keyword>
<accession>A0A8K0K5D9</accession>
<sequence length="343" mass="39936">MSSVVYLYLLLFSNGLIGIYCYDVLSNLEGGRRYRDQVYYSSLKENFLSCESEKECICRKEHGANVFHCENEFNVRLDLAEGTTGDLEITCNVTMESKKLERDYYSIMEMEKALEVNLHLINCPEPPRSYPSLFFPQDHKGATNPSIYKLNIDCGLRKQFAFEEKHFEELIFMDWRNMFPKLQKLDLSHNKIEFLTHQDLLFTSAFIMENGTSIPYPCHHSLILDLQFNQIKKLELPMEMLIQLPKDHDMKLYGHVTINMDNNPFYCGCGIINFLRLLDGDVALINELRRTEGIEWILSANIHVGNLSCWLPETVRGKKLVEPQTWMYHIFPTLGVCSLLETE</sequence>
<reference evidence="2" key="1">
    <citation type="submission" date="2013-04" db="EMBL/GenBank/DDBJ databases">
        <authorList>
            <person name="Qu J."/>
            <person name="Murali S.C."/>
            <person name="Bandaranaike D."/>
            <person name="Bellair M."/>
            <person name="Blankenburg K."/>
            <person name="Chao H."/>
            <person name="Dinh H."/>
            <person name="Doddapaneni H."/>
            <person name="Downs B."/>
            <person name="Dugan-Rocha S."/>
            <person name="Elkadiri S."/>
            <person name="Gnanaolivu R.D."/>
            <person name="Hernandez B."/>
            <person name="Javaid M."/>
            <person name="Jayaseelan J.C."/>
            <person name="Lee S."/>
            <person name="Li M."/>
            <person name="Ming W."/>
            <person name="Munidasa M."/>
            <person name="Muniz J."/>
            <person name="Nguyen L."/>
            <person name="Ongeri F."/>
            <person name="Osuji N."/>
            <person name="Pu L.-L."/>
            <person name="Puazo M."/>
            <person name="Qu C."/>
            <person name="Quiroz J."/>
            <person name="Raj R."/>
            <person name="Weissenberger G."/>
            <person name="Xin Y."/>
            <person name="Zou X."/>
            <person name="Han Y."/>
            <person name="Richards S."/>
            <person name="Worley K."/>
            <person name="Muzny D."/>
            <person name="Gibbs R."/>
        </authorList>
    </citation>
    <scope>NUCLEOTIDE SEQUENCE</scope>
    <source>
        <strain evidence="2">Sampled in the wild</strain>
    </source>
</reference>
<feature type="transmembrane region" description="Helical" evidence="1">
    <location>
        <begin position="6"/>
        <end position="25"/>
    </location>
</feature>
<dbReference type="InterPro" id="IPR032675">
    <property type="entry name" value="LRR_dom_sf"/>
</dbReference>
<evidence type="ECO:0000313" key="2">
    <source>
        <dbReference type="EMBL" id="KAG8228012.1"/>
    </source>
</evidence>
<proteinExistence type="predicted"/>
<name>A0A8K0K5D9_LADFU</name>
<keyword evidence="1" id="KW-0472">Membrane</keyword>
<reference evidence="2" key="2">
    <citation type="submission" date="2017-10" db="EMBL/GenBank/DDBJ databases">
        <title>Ladona fulva Genome sequencing and assembly.</title>
        <authorList>
            <person name="Murali S."/>
            <person name="Richards S."/>
            <person name="Bandaranaike D."/>
            <person name="Bellair M."/>
            <person name="Blankenburg K."/>
            <person name="Chao H."/>
            <person name="Dinh H."/>
            <person name="Doddapaneni H."/>
            <person name="Dugan-Rocha S."/>
            <person name="Elkadiri S."/>
            <person name="Gnanaolivu R."/>
            <person name="Hernandez B."/>
            <person name="Skinner E."/>
            <person name="Javaid M."/>
            <person name="Lee S."/>
            <person name="Li M."/>
            <person name="Ming W."/>
            <person name="Munidasa M."/>
            <person name="Muniz J."/>
            <person name="Nguyen L."/>
            <person name="Hughes D."/>
            <person name="Osuji N."/>
            <person name="Pu L.-L."/>
            <person name="Puazo M."/>
            <person name="Qu C."/>
            <person name="Quiroz J."/>
            <person name="Raj R."/>
            <person name="Weissenberger G."/>
            <person name="Xin Y."/>
            <person name="Zou X."/>
            <person name="Han Y."/>
            <person name="Worley K."/>
            <person name="Muzny D."/>
            <person name="Gibbs R."/>
        </authorList>
    </citation>
    <scope>NUCLEOTIDE SEQUENCE</scope>
    <source>
        <strain evidence="2">Sampled in the wild</strain>
    </source>
</reference>
<dbReference type="Gene3D" id="3.80.10.10">
    <property type="entry name" value="Ribonuclease Inhibitor"/>
    <property type="match status" value="1"/>
</dbReference>
<evidence type="ECO:0000313" key="3">
    <source>
        <dbReference type="Proteomes" id="UP000792457"/>
    </source>
</evidence>
<comment type="caution">
    <text evidence="2">The sequence shown here is derived from an EMBL/GenBank/DDBJ whole genome shotgun (WGS) entry which is preliminary data.</text>
</comment>